<dbReference type="InterPro" id="IPR014001">
    <property type="entry name" value="Helicase_ATP-bd"/>
</dbReference>
<evidence type="ECO:0000259" key="1">
    <source>
        <dbReference type="PROSITE" id="PS51192"/>
    </source>
</evidence>
<dbReference type="EMBL" id="CP117826">
    <property type="protein sequence ID" value="XCC62230.1"/>
    <property type="molecule type" value="Genomic_DNA"/>
</dbReference>
<dbReference type="Gene3D" id="3.40.50.300">
    <property type="entry name" value="P-loop containing nucleotide triphosphate hydrolases"/>
    <property type="match status" value="2"/>
</dbReference>
<evidence type="ECO:0000313" key="2">
    <source>
        <dbReference type="EMBL" id="XCC62230.1"/>
    </source>
</evidence>
<gene>
    <name evidence="2" type="ORF">PUP29_11955</name>
</gene>
<feature type="domain" description="Helicase ATP-binding" evidence="1">
    <location>
        <begin position="12"/>
        <end position="168"/>
    </location>
</feature>
<dbReference type="Pfam" id="PF04851">
    <property type="entry name" value="ResIII"/>
    <property type="match status" value="1"/>
</dbReference>
<protein>
    <recommendedName>
        <fullName evidence="1">Helicase ATP-binding domain-containing protein</fullName>
    </recommendedName>
</protein>
<sequence>MWISEKIPKEAIEHWQGNIKILLNADCGTGKTSFVLNELYEYAREHGWKILYLSNRNLLKKQIELEIVDKQDVFTLFNYQKKEYDYRDIPWADIRQDELAKAINEQYDMVVCDEAHYFFTDSWAGTAPNVMLQTICHLLVIPAIFMTATPPILQRYVPFQDENIFVVKKPPQIEKAYYYSNDEAIERKIDSIPMDEKVIYFGRKTNRLLELKEKYNERCMFVCAESNDNFRKNVDAEKRDYLIENNKFEPQILLTTSALDNGINIEDLQVKHIICDYPDWITVKQCIGRKRFLHADDKINLYIKIDPQMYHGLLTEYKKKLKTMLDYQESDIADFATAYNEIFFKEGFVFTDKYKDIGEKPFLILDSVYYKIRYDIEFFEDIVGHGRTAFVERLCDELGISFKIFRCLEDEFNSIDTAEKLESLIDKILWKEEQKELSQFFKNGLYRLKKDSRCNKLKGINNYLKKIKLDESYEIVSKQGKNPETKKRQTYWTIRRKN</sequence>
<dbReference type="RefSeq" id="WP_079545499.1">
    <property type="nucleotide sequence ID" value="NZ_CP117826.1"/>
</dbReference>
<dbReference type="AlphaFoldDB" id="A0AAU8A7U8"/>
<dbReference type="SUPFAM" id="SSF52540">
    <property type="entry name" value="P-loop containing nucleoside triphosphate hydrolases"/>
    <property type="match status" value="1"/>
</dbReference>
<proteinExistence type="predicted"/>
<dbReference type="GO" id="GO:0016787">
    <property type="term" value="F:hydrolase activity"/>
    <property type="evidence" value="ECO:0007669"/>
    <property type="project" value="InterPro"/>
</dbReference>
<dbReference type="InterPro" id="IPR027417">
    <property type="entry name" value="P-loop_NTPase"/>
</dbReference>
<reference evidence="2" key="1">
    <citation type="submission" date="2023-02" db="EMBL/GenBank/DDBJ databases">
        <title>Gut commensal Christensenella minuta modulates host metabolism via a new class of secondary bile acids.</title>
        <authorList>
            <person name="Liu C."/>
        </authorList>
    </citation>
    <scope>NUCLEOTIDE SEQUENCE</scope>
    <source>
        <strain evidence="2">CA70</strain>
    </source>
</reference>
<name>A0AAU8A7U8_9FIRM</name>
<organism evidence="2">
    <name type="scientific">Christensenella massiliensis</name>
    <dbReference type="NCBI Taxonomy" id="1805714"/>
    <lineage>
        <taxon>Bacteria</taxon>
        <taxon>Bacillati</taxon>
        <taxon>Bacillota</taxon>
        <taxon>Clostridia</taxon>
        <taxon>Christensenellales</taxon>
        <taxon>Christensenellaceae</taxon>
        <taxon>Christensenella</taxon>
    </lineage>
</organism>
<dbReference type="PROSITE" id="PS51192">
    <property type="entry name" value="HELICASE_ATP_BIND_1"/>
    <property type="match status" value="1"/>
</dbReference>
<dbReference type="GO" id="GO:0003677">
    <property type="term" value="F:DNA binding"/>
    <property type="evidence" value="ECO:0007669"/>
    <property type="project" value="InterPro"/>
</dbReference>
<dbReference type="InterPro" id="IPR006935">
    <property type="entry name" value="Helicase/UvrB_N"/>
</dbReference>
<accession>A0AAU8A7U8</accession>
<dbReference type="GO" id="GO:0005524">
    <property type="term" value="F:ATP binding"/>
    <property type="evidence" value="ECO:0007669"/>
    <property type="project" value="InterPro"/>
</dbReference>